<sequence>MTNKNIRTKEDFYRENYKADSTVNPHTIDNFKFSDLVNKFIKQVNLKESQINSYRRLKINLELAQKDLNLDPSNKELKATYHRAYNEVMQFEVETGIMALAKAFCKEQAKKHRFNIKIN</sequence>
<organism evidence="1">
    <name type="scientific">uncultured Caudovirales phage</name>
    <dbReference type="NCBI Taxonomy" id="2100421"/>
    <lineage>
        <taxon>Viruses</taxon>
        <taxon>Duplodnaviria</taxon>
        <taxon>Heunggongvirae</taxon>
        <taxon>Uroviricota</taxon>
        <taxon>Caudoviricetes</taxon>
        <taxon>Peduoviridae</taxon>
        <taxon>Maltschvirus</taxon>
        <taxon>Maltschvirus maltsch</taxon>
    </lineage>
</organism>
<reference evidence="1" key="1">
    <citation type="submission" date="2020-04" db="EMBL/GenBank/DDBJ databases">
        <authorList>
            <person name="Chiriac C."/>
            <person name="Salcher M."/>
            <person name="Ghai R."/>
            <person name="Kavagutti S V."/>
        </authorList>
    </citation>
    <scope>NUCLEOTIDE SEQUENCE</scope>
</reference>
<proteinExistence type="predicted"/>
<name>A0A6J5MDH2_9CAUD</name>
<protein>
    <submittedName>
        <fullName evidence="1">Uncharacterized protein</fullName>
    </submittedName>
</protein>
<accession>A0A6J5MDH2</accession>
<dbReference type="EMBL" id="LR796427">
    <property type="protein sequence ID" value="CAB4144272.1"/>
    <property type="molecule type" value="Genomic_DNA"/>
</dbReference>
<gene>
    <name evidence="1" type="ORF">UFOVP455_31</name>
</gene>
<evidence type="ECO:0000313" key="1">
    <source>
        <dbReference type="EMBL" id="CAB4144272.1"/>
    </source>
</evidence>